<keyword evidence="4" id="KW-0788">Thiol protease</keyword>
<name>A0ABU0D5D0_9BACI</name>
<evidence type="ECO:0000259" key="5">
    <source>
        <dbReference type="PROSITE" id="PS51935"/>
    </source>
</evidence>
<comment type="caution">
    <text evidence="6">The sequence shown here is derived from an EMBL/GenBank/DDBJ whole genome shotgun (WGS) entry which is preliminary data.</text>
</comment>
<keyword evidence="2" id="KW-0645">Protease</keyword>
<dbReference type="InterPro" id="IPR038765">
    <property type="entry name" value="Papain-like_cys_pep_sf"/>
</dbReference>
<feature type="domain" description="NlpC/P60" evidence="5">
    <location>
        <begin position="303"/>
        <end position="428"/>
    </location>
</feature>
<dbReference type="PANTHER" id="PTHR47053">
    <property type="entry name" value="MUREIN DD-ENDOPEPTIDASE MEPH-RELATED"/>
    <property type="match status" value="1"/>
</dbReference>
<dbReference type="InterPro" id="IPR000064">
    <property type="entry name" value="NLP_P60_dom"/>
</dbReference>
<dbReference type="SUPFAM" id="SSF54001">
    <property type="entry name" value="Cysteine proteinases"/>
    <property type="match status" value="3"/>
</dbReference>
<dbReference type="EMBL" id="JAUSUO010000005">
    <property type="protein sequence ID" value="MDQ0343605.1"/>
    <property type="molecule type" value="Genomic_DNA"/>
</dbReference>
<keyword evidence="3 6" id="KW-0378">Hydrolase</keyword>
<proteinExistence type="inferred from homology"/>
<dbReference type="PROSITE" id="PS51935">
    <property type="entry name" value="NLPC_P60"/>
    <property type="match status" value="2"/>
</dbReference>
<sequence>MKKGLINIVLTGGLALSLFPVYSIQVDASTVQQVNQSEIEQKADSVIETAINLIGKATYVDLGEVDYNELKFRCASFIDFVFGQNGLELHNADEKQMIKQGVHVDRKDLKKGDLLFFTTRKDRLPNHVAMYIGNNKVVHAANKELGITVTDMTNKSYYTESYIESRRIIPSLLEANKNDIVKTSYELMDGNLKNLELIDKIYEQNGIDLNATTSTDYLTKGESVTRDSLQEGDLVLFKTSGTRLIPAIYTGEQRIIVADTGKTSKRTLFDQYYAKEACNFVTARRLTSKADNPDTEKDTNVQLTKSDKIVDYALSIANKTKFGYAYDKDTLTFTGAGFVHYLYKNEGIDLKSTLASGQLSAGTEVNKNNLQKGDLLYFTNGGKTVVEVGIYLGNNEFIYLSSKERTVLKDNLNSDWAKKNYNTARRVL</sequence>
<dbReference type="Gene3D" id="3.90.1720.10">
    <property type="entry name" value="endopeptidase domain like (from Nostoc punctiforme)"/>
    <property type="match status" value="3"/>
</dbReference>
<comment type="similarity">
    <text evidence="1">Belongs to the peptidase C40 family.</text>
</comment>
<evidence type="ECO:0000256" key="1">
    <source>
        <dbReference type="ARBA" id="ARBA00007074"/>
    </source>
</evidence>
<feature type="domain" description="NlpC/P60" evidence="5">
    <location>
        <begin position="40"/>
        <end position="169"/>
    </location>
</feature>
<protein>
    <submittedName>
        <fullName evidence="6">Cell wall-associated NlpC family hydrolase</fullName>
    </submittedName>
</protein>
<keyword evidence="7" id="KW-1185">Reference proteome</keyword>
<evidence type="ECO:0000256" key="4">
    <source>
        <dbReference type="ARBA" id="ARBA00022807"/>
    </source>
</evidence>
<gene>
    <name evidence="6" type="ORF">J2S14_002420</name>
</gene>
<dbReference type="Proteomes" id="UP001232343">
    <property type="component" value="Unassembled WGS sequence"/>
</dbReference>
<dbReference type="InterPro" id="IPR051202">
    <property type="entry name" value="Peptidase_C40"/>
</dbReference>
<accession>A0ABU0D5D0</accession>
<dbReference type="PANTHER" id="PTHR47053:SF1">
    <property type="entry name" value="MUREIN DD-ENDOPEPTIDASE MEPH-RELATED"/>
    <property type="match status" value="1"/>
</dbReference>
<reference evidence="6 7" key="1">
    <citation type="submission" date="2023-07" db="EMBL/GenBank/DDBJ databases">
        <title>Genomic Encyclopedia of Type Strains, Phase IV (KMG-IV): sequencing the most valuable type-strain genomes for metagenomic binning, comparative biology and taxonomic classification.</title>
        <authorList>
            <person name="Goeker M."/>
        </authorList>
    </citation>
    <scope>NUCLEOTIDE SEQUENCE [LARGE SCALE GENOMIC DNA]</scope>
    <source>
        <strain evidence="6 7">DSM 27848</strain>
    </source>
</reference>
<evidence type="ECO:0000256" key="3">
    <source>
        <dbReference type="ARBA" id="ARBA00022801"/>
    </source>
</evidence>
<evidence type="ECO:0000313" key="6">
    <source>
        <dbReference type="EMBL" id="MDQ0343605.1"/>
    </source>
</evidence>
<dbReference type="RefSeq" id="WP_244683448.1">
    <property type="nucleotide sequence ID" value="NZ_JALIRM010000018.1"/>
</dbReference>
<dbReference type="GO" id="GO:0016787">
    <property type="term" value="F:hydrolase activity"/>
    <property type="evidence" value="ECO:0007669"/>
    <property type="project" value="UniProtKB-KW"/>
</dbReference>
<evidence type="ECO:0000256" key="2">
    <source>
        <dbReference type="ARBA" id="ARBA00022670"/>
    </source>
</evidence>
<organism evidence="6 7">
    <name type="scientific">Lederbergia wuyishanensis</name>
    <dbReference type="NCBI Taxonomy" id="1347903"/>
    <lineage>
        <taxon>Bacteria</taxon>
        <taxon>Bacillati</taxon>
        <taxon>Bacillota</taxon>
        <taxon>Bacilli</taxon>
        <taxon>Bacillales</taxon>
        <taxon>Bacillaceae</taxon>
        <taxon>Lederbergia</taxon>
    </lineage>
</organism>
<dbReference type="Pfam" id="PF00877">
    <property type="entry name" value="NLPC_P60"/>
    <property type="match status" value="3"/>
</dbReference>
<evidence type="ECO:0000313" key="7">
    <source>
        <dbReference type="Proteomes" id="UP001232343"/>
    </source>
</evidence>